<dbReference type="Pfam" id="PF12867">
    <property type="entry name" value="DinB_2"/>
    <property type="match status" value="1"/>
</dbReference>
<sequence length="133" mass="15329">MNSYDAAQLNRVPDGFSNNLIWNLGHILAVQQLLVYGLSGLPLHIPQKFVVRYQRDTRPEGPVDEAEISEIREWLERTVPLLDKDLEANRFGTFRPFTNSAGFRVTNLQEAITFNNFHEGLHLGYMLSIRKFL</sequence>
<evidence type="ECO:0000313" key="2">
    <source>
        <dbReference type="EMBL" id="EAR14488.1"/>
    </source>
</evidence>
<dbReference type="AlphaFoldDB" id="A4CNM1"/>
<dbReference type="Proteomes" id="UP000009049">
    <property type="component" value="Chromosome"/>
</dbReference>
<dbReference type="EMBL" id="CP001712">
    <property type="protein sequence ID" value="EAR14488.1"/>
    <property type="molecule type" value="Genomic_DNA"/>
</dbReference>
<proteinExistence type="predicted"/>
<dbReference type="HOGENOM" id="CLU_125425_0_0_10"/>
<dbReference type="eggNOG" id="COG2318">
    <property type="taxonomic scope" value="Bacteria"/>
</dbReference>
<dbReference type="RefSeq" id="WP_015755276.1">
    <property type="nucleotide sequence ID" value="NC_013222.1"/>
</dbReference>
<dbReference type="STRING" id="313596.RB2501_00391"/>
<organism evidence="2 3">
    <name type="scientific">Robiginitalea biformata (strain ATCC BAA-864 / DSM 15991 / KCTC 12146 / HTCC2501)</name>
    <dbReference type="NCBI Taxonomy" id="313596"/>
    <lineage>
        <taxon>Bacteria</taxon>
        <taxon>Pseudomonadati</taxon>
        <taxon>Bacteroidota</taxon>
        <taxon>Flavobacteriia</taxon>
        <taxon>Flavobacteriales</taxon>
        <taxon>Flavobacteriaceae</taxon>
        <taxon>Robiginitalea</taxon>
    </lineage>
</organism>
<dbReference type="KEGG" id="rbi:RB2501_00391"/>
<name>A4CNM1_ROBBH</name>
<reference evidence="2 3" key="1">
    <citation type="journal article" date="2009" name="J. Bacteriol.">
        <title>Complete genome sequence of Robiginitalea biformata HTCC2501.</title>
        <authorList>
            <person name="Oh H.M."/>
            <person name="Giovannoni S.J."/>
            <person name="Lee K."/>
            <person name="Ferriera S."/>
            <person name="Johnson J."/>
            <person name="Cho J.C."/>
        </authorList>
    </citation>
    <scope>NUCLEOTIDE SEQUENCE [LARGE SCALE GENOMIC DNA]</scope>
    <source>
        <strain evidence="3">ATCC BAA-864 / HTCC2501 / KCTC 12146</strain>
    </source>
</reference>
<gene>
    <name evidence="2" type="ordered locus">RB2501_00391</name>
</gene>
<dbReference type="InterPro" id="IPR034660">
    <property type="entry name" value="DinB/YfiT-like"/>
</dbReference>
<dbReference type="InterPro" id="IPR024775">
    <property type="entry name" value="DinB-like"/>
</dbReference>
<dbReference type="SUPFAM" id="SSF109854">
    <property type="entry name" value="DinB/YfiT-like putative metalloenzymes"/>
    <property type="match status" value="1"/>
</dbReference>
<dbReference type="Gene3D" id="1.20.120.450">
    <property type="entry name" value="dinb family like domain"/>
    <property type="match status" value="1"/>
</dbReference>
<accession>A4CNM1</accession>
<keyword evidence="3" id="KW-1185">Reference proteome</keyword>
<evidence type="ECO:0000259" key="1">
    <source>
        <dbReference type="Pfam" id="PF12867"/>
    </source>
</evidence>
<protein>
    <recommendedName>
        <fullName evidence="1">DinB-like domain-containing protein</fullName>
    </recommendedName>
</protein>
<evidence type="ECO:0000313" key="3">
    <source>
        <dbReference type="Proteomes" id="UP000009049"/>
    </source>
</evidence>
<feature type="domain" description="DinB-like" evidence="1">
    <location>
        <begin position="3"/>
        <end position="126"/>
    </location>
</feature>